<protein>
    <submittedName>
        <fullName evidence="2">Uncharacterized protein</fullName>
    </submittedName>
</protein>
<dbReference type="GeneID" id="54555791"/>
<gene>
    <name evidence="2" type="ORF">EI97DRAFT_499560</name>
</gene>
<feature type="compositionally biased region" description="Polar residues" evidence="1">
    <location>
        <begin position="36"/>
        <end position="47"/>
    </location>
</feature>
<evidence type="ECO:0000313" key="2">
    <source>
        <dbReference type="EMBL" id="KAF2279066.1"/>
    </source>
</evidence>
<keyword evidence="3" id="KW-1185">Reference proteome</keyword>
<dbReference type="Proteomes" id="UP000800097">
    <property type="component" value="Unassembled WGS sequence"/>
</dbReference>
<dbReference type="EMBL" id="ML986487">
    <property type="protein sequence ID" value="KAF2279066.1"/>
    <property type="molecule type" value="Genomic_DNA"/>
</dbReference>
<name>A0A6A6JTI9_WESOR</name>
<feature type="region of interest" description="Disordered" evidence="1">
    <location>
        <begin position="1"/>
        <end position="122"/>
    </location>
</feature>
<sequence>MPIEQSKSSSQILPAVVPRDPATVKGKGHPKKQKMSAPTHQPSALTDSQREPSSFEVVAASQVTATQHPRISYTPGHGRGGDGGQSSVALTANSTAKSNHGSTASQPIEIDGSAPGAPGVQRGVCKEEQHGFRWQKEAWKTCWLER</sequence>
<dbReference type="RefSeq" id="XP_033656605.1">
    <property type="nucleotide sequence ID" value="XM_033802616.1"/>
</dbReference>
<organism evidence="2 3">
    <name type="scientific">Westerdykella ornata</name>
    <dbReference type="NCBI Taxonomy" id="318751"/>
    <lineage>
        <taxon>Eukaryota</taxon>
        <taxon>Fungi</taxon>
        <taxon>Dikarya</taxon>
        <taxon>Ascomycota</taxon>
        <taxon>Pezizomycotina</taxon>
        <taxon>Dothideomycetes</taxon>
        <taxon>Pleosporomycetidae</taxon>
        <taxon>Pleosporales</taxon>
        <taxon>Sporormiaceae</taxon>
        <taxon>Westerdykella</taxon>
    </lineage>
</organism>
<accession>A0A6A6JTI9</accession>
<proteinExistence type="predicted"/>
<dbReference type="AlphaFoldDB" id="A0A6A6JTI9"/>
<evidence type="ECO:0000313" key="3">
    <source>
        <dbReference type="Proteomes" id="UP000800097"/>
    </source>
</evidence>
<evidence type="ECO:0000256" key="1">
    <source>
        <dbReference type="SAM" id="MobiDB-lite"/>
    </source>
</evidence>
<feature type="compositionally biased region" description="Polar residues" evidence="1">
    <location>
        <begin position="1"/>
        <end position="12"/>
    </location>
</feature>
<reference evidence="2" key="1">
    <citation type="journal article" date="2020" name="Stud. Mycol.">
        <title>101 Dothideomycetes genomes: a test case for predicting lifestyles and emergence of pathogens.</title>
        <authorList>
            <person name="Haridas S."/>
            <person name="Albert R."/>
            <person name="Binder M."/>
            <person name="Bloem J."/>
            <person name="Labutti K."/>
            <person name="Salamov A."/>
            <person name="Andreopoulos B."/>
            <person name="Baker S."/>
            <person name="Barry K."/>
            <person name="Bills G."/>
            <person name="Bluhm B."/>
            <person name="Cannon C."/>
            <person name="Castanera R."/>
            <person name="Culley D."/>
            <person name="Daum C."/>
            <person name="Ezra D."/>
            <person name="Gonzalez J."/>
            <person name="Henrissat B."/>
            <person name="Kuo A."/>
            <person name="Liang C."/>
            <person name="Lipzen A."/>
            <person name="Lutzoni F."/>
            <person name="Magnuson J."/>
            <person name="Mondo S."/>
            <person name="Nolan M."/>
            <person name="Ohm R."/>
            <person name="Pangilinan J."/>
            <person name="Park H.-J."/>
            <person name="Ramirez L."/>
            <person name="Alfaro M."/>
            <person name="Sun H."/>
            <person name="Tritt A."/>
            <person name="Yoshinaga Y."/>
            <person name="Zwiers L.-H."/>
            <person name="Turgeon B."/>
            <person name="Goodwin S."/>
            <person name="Spatafora J."/>
            <person name="Crous P."/>
            <person name="Grigoriev I."/>
        </authorList>
    </citation>
    <scope>NUCLEOTIDE SEQUENCE</scope>
    <source>
        <strain evidence="2">CBS 379.55</strain>
    </source>
</reference>
<feature type="compositionally biased region" description="Polar residues" evidence="1">
    <location>
        <begin position="85"/>
        <end position="106"/>
    </location>
</feature>